<sequence length="348" mass="38199">MTTATHRPAYVLPLRHDRDADLAELTAYLRWLSGRAEVVVVDGSAPRWFERHRRAWGDLVVHVRPDPELRCANGKVAGVITGVCLVRAERVIIADDDVRYDGDALAAVAGALDGADLVVPQNYFRPTPWHCRWDTARSLLNRAFAHDYPGTLAVRRTAFHRFGCYDGDVLFENLELIRTVRARGGTVQYLLSPLVRRLPPDVRTFLSQRVRQAYDSFAQPWRLAAELAILPAAVAAARRGGRLVAGGLVAAALLAEAGRRRAGAAAVYPADSALWVPLWLAERGVCSWLAVGTRVLRGGVSYRDGRLRVAAHSAAQLRDRVKVTGVKARRAGWGRPSSRAPARTRSAG</sequence>
<dbReference type="InterPro" id="IPR029044">
    <property type="entry name" value="Nucleotide-diphossugar_trans"/>
</dbReference>
<dbReference type="eggNOG" id="COG1215">
    <property type="taxonomic scope" value="Bacteria"/>
</dbReference>
<dbReference type="STRING" id="287986.DV20_13165"/>
<feature type="compositionally biased region" description="Low complexity" evidence="1">
    <location>
        <begin position="335"/>
        <end position="348"/>
    </location>
</feature>
<reference evidence="2 3" key="1">
    <citation type="submission" date="2014-05" db="EMBL/GenBank/DDBJ databases">
        <title>Draft genome sequence of Amycolatopsis rifamycinica DSM 46095.</title>
        <authorList>
            <person name="Lal R."/>
            <person name="Saxena A."/>
            <person name="Kumari R."/>
            <person name="Mukherjee U."/>
            <person name="Singh P."/>
            <person name="Sangwan N."/>
            <person name="Mahato N.K."/>
        </authorList>
    </citation>
    <scope>NUCLEOTIDE SEQUENCE [LARGE SCALE GENOMIC DNA]</scope>
    <source>
        <strain evidence="2 3">DSM 46095</strain>
    </source>
</reference>
<dbReference type="SUPFAM" id="SSF53448">
    <property type="entry name" value="Nucleotide-diphospho-sugar transferases"/>
    <property type="match status" value="1"/>
</dbReference>
<name>A0A066U7M3_9PSEU</name>
<evidence type="ECO:0000313" key="3">
    <source>
        <dbReference type="Proteomes" id="UP000027345"/>
    </source>
</evidence>
<dbReference type="AlphaFoldDB" id="A0A066U7M3"/>
<evidence type="ECO:0000256" key="1">
    <source>
        <dbReference type="SAM" id="MobiDB-lite"/>
    </source>
</evidence>
<keyword evidence="3" id="KW-1185">Reference proteome</keyword>
<comment type="caution">
    <text evidence="2">The sequence shown here is derived from an EMBL/GenBank/DDBJ whole genome shotgun (WGS) entry which is preliminary data.</text>
</comment>
<feature type="region of interest" description="Disordered" evidence="1">
    <location>
        <begin position="328"/>
        <end position="348"/>
    </location>
</feature>
<dbReference type="Proteomes" id="UP000027345">
    <property type="component" value="Unassembled WGS sequence"/>
</dbReference>
<dbReference type="EMBL" id="JMQI01000026">
    <property type="protein sequence ID" value="KDN21867.1"/>
    <property type="molecule type" value="Genomic_DNA"/>
</dbReference>
<evidence type="ECO:0000313" key="2">
    <source>
        <dbReference type="EMBL" id="KDN21867.1"/>
    </source>
</evidence>
<protein>
    <recommendedName>
        <fullName evidence="4">Glycosyltransferase 2-like domain-containing protein</fullName>
    </recommendedName>
</protein>
<evidence type="ECO:0008006" key="4">
    <source>
        <dbReference type="Google" id="ProtNLM"/>
    </source>
</evidence>
<gene>
    <name evidence="2" type="ORF">DV20_13165</name>
</gene>
<accession>A0A066U7M3</accession>
<dbReference type="Gene3D" id="3.90.550.10">
    <property type="entry name" value="Spore Coat Polysaccharide Biosynthesis Protein SpsA, Chain A"/>
    <property type="match status" value="1"/>
</dbReference>
<organism evidence="2 3">
    <name type="scientific">Amycolatopsis rifamycinica</name>
    <dbReference type="NCBI Taxonomy" id="287986"/>
    <lineage>
        <taxon>Bacteria</taxon>
        <taxon>Bacillati</taxon>
        <taxon>Actinomycetota</taxon>
        <taxon>Actinomycetes</taxon>
        <taxon>Pseudonocardiales</taxon>
        <taxon>Pseudonocardiaceae</taxon>
        <taxon>Amycolatopsis</taxon>
    </lineage>
</organism>
<proteinExistence type="predicted"/>